<accession>A0A4R6U9M9</accession>
<protein>
    <submittedName>
        <fullName evidence="1">Uncharacterized protein YqgQ</fullName>
    </submittedName>
</protein>
<dbReference type="Pfam" id="PF06014">
    <property type="entry name" value="YqgQ-like"/>
    <property type="match status" value="1"/>
</dbReference>
<dbReference type="EMBL" id="SNYJ01000003">
    <property type="protein sequence ID" value="TDQ41693.1"/>
    <property type="molecule type" value="Genomic_DNA"/>
</dbReference>
<organism evidence="1 2">
    <name type="scientific">Aureibacillus halotolerans</name>
    <dbReference type="NCBI Taxonomy" id="1508390"/>
    <lineage>
        <taxon>Bacteria</taxon>
        <taxon>Bacillati</taxon>
        <taxon>Bacillota</taxon>
        <taxon>Bacilli</taxon>
        <taxon>Bacillales</taxon>
        <taxon>Bacillaceae</taxon>
        <taxon>Aureibacillus</taxon>
    </lineage>
</organism>
<gene>
    <name evidence="1" type="ORF">EV213_103276</name>
</gene>
<evidence type="ECO:0000313" key="2">
    <source>
        <dbReference type="Proteomes" id="UP000295632"/>
    </source>
</evidence>
<comment type="caution">
    <text evidence="1">The sequence shown here is derived from an EMBL/GenBank/DDBJ whole genome shotgun (WGS) entry which is preliminary data.</text>
</comment>
<dbReference type="RefSeq" id="WP_166639179.1">
    <property type="nucleotide sequence ID" value="NZ_SNYJ01000003.1"/>
</dbReference>
<dbReference type="SUPFAM" id="SSF158379">
    <property type="entry name" value="YqgQ-like"/>
    <property type="match status" value="1"/>
</dbReference>
<reference evidence="1 2" key="1">
    <citation type="submission" date="2019-03" db="EMBL/GenBank/DDBJ databases">
        <title>Genomic Encyclopedia of Type Strains, Phase IV (KMG-IV): sequencing the most valuable type-strain genomes for metagenomic binning, comparative biology and taxonomic classification.</title>
        <authorList>
            <person name="Goeker M."/>
        </authorList>
    </citation>
    <scope>NUCLEOTIDE SEQUENCE [LARGE SCALE GENOMIC DNA]</scope>
    <source>
        <strain evidence="1 2">DSM 28697</strain>
    </source>
</reference>
<sequence>MWPIQHFIDVVQYVRRFGAFIYTGDRLADIELIHGELRELFQLGMMDADEYAKAVALLKQEEQVEKKKKLPK</sequence>
<name>A0A4R6U9M9_9BACI</name>
<keyword evidence="2" id="KW-1185">Reference proteome</keyword>
<dbReference type="Proteomes" id="UP000295632">
    <property type="component" value="Unassembled WGS sequence"/>
</dbReference>
<dbReference type="InterPro" id="IPR009256">
    <property type="entry name" value="YqgQ-like"/>
</dbReference>
<proteinExistence type="predicted"/>
<evidence type="ECO:0000313" key="1">
    <source>
        <dbReference type="EMBL" id="TDQ41693.1"/>
    </source>
</evidence>
<dbReference type="Gene3D" id="1.10.287.760">
    <property type="entry name" value="YqgQ-like"/>
    <property type="match status" value="1"/>
</dbReference>
<dbReference type="InterPro" id="IPR023164">
    <property type="entry name" value="YqgQ-like_sf"/>
</dbReference>
<dbReference type="AlphaFoldDB" id="A0A4R6U9M9"/>